<evidence type="ECO:0000256" key="8">
    <source>
        <dbReference type="ARBA" id="ARBA00023242"/>
    </source>
</evidence>
<dbReference type="InterPro" id="IPR036388">
    <property type="entry name" value="WH-like_DNA-bd_sf"/>
</dbReference>
<comment type="caution">
    <text evidence="11">The sequence shown here is derived from an EMBL/GenBank/DDBJ whole genome shotgun (WGS) entry which is preliminary data.</text>
</comment>
<evidence type="ECO:0000259" key="10">
    <source>
        <dbReference type="PROSITE" id="PS51507"/>
    </source>
</evidence>
<dbReference type="GO" id="GO:0005634">
    <property type="term" value="C:nucleus"/>
    <property type="evidence" value="ECO:0007669"/>
    <property type="project" value="UniProtKB-SubCell"/>
</dbReference>
<evidence type="ECO:0000256" key="9">
    <source>
        <dbReference type="SAM" id="MobiDB-lite"/>
    </source>
</evidence>
<feature type="region of interest" description="Disordered" evidence="9">
    <location>
        <begin position="1"/>
        <end position="60"/>
    </location>
</feature>
<keyword evidence="5" id="KW-0238">DNA-binding</keyword>
<keyword evidence="3" id="KW-0832">Ubl conjugation</keyword>
<comment type="subcellular location">
    <subcellularLocation>
        <location evidence="1">Nucleus</location>
    </subcellularLocation>
</comment>
<keyword evidence="4" id="KW-0805">Transcription regulation</keyword>
<dbReference type="AlphaFoldDB" id="A0A9N7VAD3"/>
<name>A0A9N7VAD3_PLEPL</name>
<keyword evidence="12" id="KW-1185">Reference proteome</keyword>
<evidence type="ECO:0000313" key="12">
    <source>
        <dbReference type="Proteomes" id="UP001153269"/>
    </source>
</evidence>
<evidence type="ECO:0000256" key="1">
    <source>
        <dbReference type="ARBA" id="ARBA00004123"/>
    </source>
</evidence>
<dbReference type="CDD" id="cd00103">
    <property type="entry name" value="IRF"/>
    <property type="match status" value="1"/>
</dbReference>
<proteinExistence type="predicted"/>
<dbReference type="GO" id="GO:0000981">
    <property type="term" value="F:DNA-binding transcription factor activity, RNA polymerase II-specific"/>
    <property type="evidence" value="ECO:0007669"/>
    <property type="project" value="TreeGrafter"/>
</dbReference>
<feature type="domain" description="IRF tryptophan pentad repeat" evidence="10">
    <location>
        <begin position="157"/>
        <end position="264"/>
    </location>
</feature>
<dbReference type="Gene3D" id="1.10.10.10">
    <property type="entry name" value="Winged helix-like DNA-binding domain superfamily/Winged helix DNA-binding domain"/>
    <property type="match status" value="1"/>
</dbReference>
<dbReference type="FunFam" id="1.10.10.10:FF:000065">
    <property type="entry name" value="Interferon regulatory factor"/>
    <property type="match status" value="1"/>
</dbReference>
<dbReference type="InterPro" id="IPR001346">
    <property type="entry name" value="Interferon_reg_fact_DNA-bd_dom"/>
</dbReference>
<evidence type="ECO:0000256" key="3">
    <source>
        <dbReference type="ARBA" id="ARBA00022843"/>
    </source>
</evidence>
<accession>A0A9N7VAD3</accession>
<organism evidence="11 12">
    <name type="scientific">Pleuronectes platessa</name>
    <name type="common">European plaice</name>
    <dbReference type="NCBI Taxonomy" id="8262"/>
    <lineage>
        <taxon>Eukaryota</taxon>
        <taxon>Metazoa</taxon>
        <taxon>Chordata</taxon>
        <taxon>Craniata</taxon>
        <taxon>Vertebrata</taxon>
        <taxon>Euteleostomi</taxon>
        <taxon>Actinopterygii</taxon>
        <taxon>Neopterygii</taxon>
        <taxon>Teleostei</taxon>
        <taxon>Neoteleostei</taxon>
        <taxon>Acanthomorphata</taxon>
        <taxon>Carangaria</taxon>
        <taxon>Pleuronectiformes</taxon>
        <taxon>Pleuronectoidei</taxon>
        <taxon>Pleuronectidae</taxon>
        <taxon>Pleuronectes</taxon>
    </lineage>
</organism>
<dbReference type="SUPFAM" id="SSF46785">
    <property type="entry name" value="Winged helix' DNA-binding domain"/>
    <property type="match status" value="1"/>
</dbReference>
<feature type="region of interest" description="Disordered" evidence="9">
    <location>
        <begin position="400"/>
        <end position="420"/>
    </location>
</feature>
<dbReference type="PROSITE" id="PS51507">
    <property type="entry name" value="IRF_2"/>
    <property type="match status" value="1"/>
</dbReference>
<dbReference type="PANTHER" id="PTHR11949">
    <property type="entry name" value="INTERFERON REGULATORY FACTOR"/>
    <property type="match status" value="1"/>
</dbReference>
<feature type="region of interest" description="Disordered" evidence="9">
    <location>
        <begin position="264"/>
        <end position="301"/>
    </location>
</feature>
<dbReference type="PRINTS" id="PR00267">
    <property type="entry name" value="INTFRNREGFCT"/>
</dbReference>
<dbReference type="GO" id="GO:0000978">
    <property type="term" value="F:RNA polymerase II cis-regulatory region sequence-specific DNA binding"/>
    <property type="evidence" value="ECO:0007669"/>
    <property type="project" value="TreeGrafter"/>
</dbReference>
<keyword evidence="8" id="KW-0539">Nucleus</keyword>
<evidence type="ECO:0000256" key="5">
    <source>
        <dbReference type="ARBA" id="ARBA00023125"/>
    </source>
</evidence>
<dbReference type="PROSITE" id="PS00601">
    <property type="entry name" value="IRF_1"/>
    <property type="match status" value="1"/>
</dbReference>
<keyword evidence="6" id="KW-0010">Activator</keyword>
<sequence length="445" mass="50144">MIEEEQESRREGGDTAHQWESGAVGMAASSRETDPRRIPDASLPLPADVPPSPSWLLRNRTTPHAETGGLIGEMRRQGGSSYITPLSLHIPALTQVRRSGITPVERANHGPPGGMSLHGPELAATAPVWGFPHSHREKVQEGDVRCPQRGANMPVSRMRMRPWLEQMIESNTVSGLHWVDKDQKMFCIPWKHAARHGWEMDKDASLFKMWAIHTGKYTHGQNTDPKTWKANFRCAMNSLPDIEEVKDKSIHKGQQAVRVFRMLPVTPKSGDKHRKPKDKKQRRKVVKTEEDTDYSDTQSPMHLSMMEESTQENTVDSTVKTEQQVCGSDHLVPDWALSLEVETDNFSNNYCQRFQVSPDHSPDYSYSDDIIEICKQLERDANFLPSSIDVMGFLNNEACTSPGSQWSDSSSADDLDDMPQYTTLSSDPTMDDPWNVLCHPLTSML</sequence>
<evidence type="ECO:0000256" key="7">
    <source>
        <dbReference type="ARBA" id="ARBA00023163"/>
    </source>
</evidence>
<feature type="compositionally biased region" description="Basic residues" evidence="9">
    <location>
        <begin position="271"/>
        <end position="285"/>
    </location>
</feature>
<dbReference type="PANTHER" id="PTHR11949:SF3">
    <property type="entry name" value="INTERFERON REGULATORY FACTOR 1"/>
    <property type="match status" value="1"/>
</dbReference>
<keyword evidence="2" id="KW-1017">Isopeptide bond</keyword>
<reference evidence="11" key="1">
    <citation type="submission" date="2020-03" db="EMBL/GenBank/DDBJ databases">
        <authorList>
            <person name="Weist P."/>
        </authorList>
    </citation>
    <scope>NUCLEOTIDE SEQUENCE</scope>
</reference>
<evidence type="ECO:0000256" key="6">
    <source>
        <dbReference type="ARBA" id="ARBA00023159"/>
    </source>
</evidence>
<dbReference type="EMBL" id="CADEAL010003780">
    <property type="protein sequence ID" value="CAB1445788.1"/>
    <property type="molecule type" value="Genomic_DNA"/>
</dbReference>
<evidence type="ECO:0000256" key="2">
    <source>
        <dbReference type="ARBA" id="ARBA00022499"/>
    </source>
</evidence>
<evidence type="ECO:0000313" key="11">
    <source>
        <dbReference type="EMBL" id="CAB1445788.1"/>
    </source>
</evidence>
<dbReference type="InterPro" id="IPR019817">
    <property type="entry name" value="Interferon_reg_fac_CS"/>
</dbReference>
<dbReference type="Proteomes" id="UP001153269">
    <property type="component" value="Unassembled WGS sequence"/>
</dbReference>
<dbReference type="GO" id="GO:0002376">
    <property type="term" value="P:immune system process"/>
    <property type="evidence" value="ECO:0007669"/>
    <property type="project" value="TreeGrafter"/>
</dbReference>
<gene>
    <name evidence="11" type="ORF">PLEPLA_LOCUS33525</name>
</gene>
<dbReference type="Pfam" id="PF00605">
    <property type="entry name" value="IRF"/>
    <property type="match status" value="1"/>
</dbReference>
<dbReference type="InterPro" id="IPR036390">
    <property type="entry name" value="WH_DNA-bd_sf"/>
</dbReference>
<keyword evidence="7" id="KW-0804">Transcription</keyword>
<evidence type="ECO:0000256" key="4">
    <source>
        <dbReference type="ARBA" id="ARBA00023015"/>
    </source>
</evidence>
<dbReference type="SMART" id="SM00348">
    <property type="entry name" value="IRF"/>
    <property type="match status" value="1"/>
</dbReference>
<protein>
    <recommendedName>
        <fullName evidence="10">IRF tryptophan pentad repeat domain-containing protein</fullName>
    </recommendedName>
</protein>